<feature type="transmembrane region" description="Helical" evidence="1">
    <location>
        <begin position="149"/>
        <end position="164"/>
    </location>
</feature>
<sequence>METIGKTRTEQILRVMYVLSWITFIGLLIKTGAILISFGVSLINPEASHNLYKGWSLHGLRVHSLWLYMQVVSLVIAFSGLKAYIFYLVIKALSKVNMTNPFTMDVAHLLEKISYVLIGIWAVALLYNAQAEWFAKRQIINLDQWSTDGFFLMAGLVFIISQIFKRGVEIQTENELTV</sequence>
<gene>
    <name evidence="2" type="ORF">SAMN05444128_1429</name>
</gene>
<dbReference type="OrthoDB" id="672524at2"/>
<evidence type="ECO:0008006" key="4">
    <source>
        <dbReference type="Google" id="ProtNLM"/>
    </source>
</evidence>
<feature type="transmembrane region" description="Helical" evidence="1">
    <location>
        <begin position="109"/>
        <end position="129"/>
    </location>
</feature>
<dbReference type="STRING" id="1317125.SAMN05444128_1429"/>
<feature type="transmembrane region" description="Helical" evidence="1">
    <location>
        <begin position="12"/>
        <end position="45"/>
    </location>
</feature>
<organism evidence="2 3">
    <name type="scientific">Pontibacter indicus</name>
    <dbReference type="NCBI Taxonomy" id="1317125"/>
    <lineage>
        <taxon>Bacteria</taxon>
        <taxon>Pseudomonadati</taxon>
        <taxon>Bacteroidota</taxon>
        <taxon>Cytophagia</taxon>
        <taxon>Cytophagales</taxon>
        <taxon>Hymenobacteraceae</taxon>
        <taxon>Pontibacter</taxon>
    </lineage>
</organism>
<accession>A0A1R3X143</accession>
<feature type="transmembrane region" description="Helical" evidence="1">
    <location>
        <begin position="65"/>
        <end position="89"/>
    </location>
</feature>
<dbReference type="EMBL" id="FTPP01000001">
    <property type="protein sequence ID" value="SIT84645.1"/>
    <property type="molecule type" value="Genomic_DNA"/>
</dbReference>
<protein>
    <recommendedName>
        <fullName evidence="4">DUF2975 domain-containing protein</fullName>
    </recommendedName>
</protein>
<dbReference type="AlphaFoldDB" id="A0A1R3X143"/>
<evidence type="ECO:0000313" key="3">
    <source>
        <dbReference type="Proteomes" id="UP000187181"/>
    </source>
</evidence>
<evidence type="ECO:0000313" key="2">
    <source>
        <dbReference type="EMBL" id="SIT84645.1"/>
    </source>
</evidence>
<reference evidence="3" key="1">
    <citation type="submission" date="2017-01" db="EMBL/GenBank/DDBJ databases">
        <authorList>
            <person name="Varghese N."/>
            <person name="Submissions S."/>
        </authorList>
    </citation>
    <scope>NUCLEOTIDE SEQUENCE [LARGE SCALE GENOMIC DNA]</scope>
    <source>
        <strain evidence="3">LP100</strain>
    </source>
</reference>
<dbReference type="Pfam" id="PF11188">
    <property type="entry name" value="DUF2975"/>
    <property type="match status" value="1"/>
</dbReference>
<evidence type="ECO:0000256" key="1">
    <source>
        <dbReference type="SAM" id="Phobius"/>
    </source>
</evidence>
<keyword evidence="1" id="KW-1133">Transmembrane helix</keyword>
<dbReference type="RefSeq" id="WP_076666964.1">
    <property type="nucleotide sequence ID" value="NZ_FTPP01000001.1"/>
</dbReference>
<keyword evidence="1" id="KW-0472">Membrane</keyword>
<keyword evidence="1" id="KW-0812">Transmembrane</keyword>
<proteinExistence type="predicted"/>
<dbReference type="Proteomes" id="UP000187181">
    <property type="component" value="Unassembled WGS sequence"/>
</dbReference>
<keyword evidence="3" id="KW-1185">Reference proteome</keyword>
<name>A0A1R3X143_9BACT</name>
<dbReference type="InterPro" id="IPR021354">
    <property type="entry name" value="DUF2975"/>
</dbReference>